<dbReference type="Proteomes" id="UP001141552">
    <property type="component" value="Unassembled WGS sequence"/>
</dbReference>
<dbReference type="AlphaFoldDB" id="A0A9Q0FUV2"/>
<evidence type="ECO:0000313" key="1">
    <source>
        <dbReference type="EMBL" id="KAJ4838031.1"/>
    </source>
</evidence>
<reference evidence="1" key="1">
    <citation type="submission" date="2022-02" db="EMBL/GenBank/DDBJ databases">
        <authorList>
            <person name="Henning P.M."/>
            <person name="McCubbin A.G."/>
            <person name="Shore J.S."/>
        </authorList>
    </citation>
    <scope>NUCLEOTIDE SEQUENCE</scope>
    <source>
        <strain evidence="1">F60SS</strain>
        <tissue evidence="1">Leaves</tissue>
    </source>
</reference>
<accession>A0A9Q0FUV2</accession>
<dbReference type="InterPro" id="IPR040256">
    <property type="entry name" value="At4g02000-like"/>
</dbReference>
<evidence type="ECO:0008006" key="3">
    <source>
        <dbReference type="Google" id="ProtNLM"/>
    </source>
</evidence>
<dbReference type="PANTHER" id="PTHR31286:SF99">
    <property type="entry name" value="DUF4283 DOMAIN-CONTAINING PROTEIN"/>
    <property type="match status" value="1"/>
</dbReference>
<dbReference type="PANTHER" id="PTHR31286">
    <property type="entry name" value="GLYCINE-RICH CELL WALL STRUCTURAL PROTEIN 1.8-LIKE"/>
    <property type="match status" value="1"/>
</dbReference>
<reference evidence="1" key="2">
    <citation type="journal article" date="2023" name="Plants (Basel)">
        <title>Annotation of the Turnera subulata (Passifloraceae) Draft Genome Reveals the S-Locus Evolved after the Divergence of Turneroideae from Passifloroideae in a Stepwise Manner.</title>
        <authorList>
            <person name="Henning P.M."/>
            <person name="Roalson E.H."/>
            <person name="Mir W."/>
            <person name="McCubbin A.G."/>
            <person name="Shore J.S."/>
        </authorList>
    </citation>
    <scope>NUCLEOTIDE SEQUENCE</scope>
    <source>
        <strain evidence="1">F60SS</strain>
    </source>
</reference>
<name>A0A9Q0FUV2_9ROSI</name>
<protein>
    <recommendedName>
        <fullName evidence="3">Zinc knuckle CX2CX4HX4C domain-containing protein</fullName>
    </recommendedName>
</protein>
<evidence type="ECO:0000313" key="2">
    <source>
        <dbReference type="Proteomes" id="UP001141552"/>
    </source>
</evidence>
<proteinExistence type="predicted"/>
<dbReference type="EMBL" id="JAKUCV010003680">
    <property type="protein sequence ID" value="KAJ4838031.1"/>
    <property type="molecule type" value="Genomic_DNA"/>
</dbReference>
<organism evidence="1 2">
    <name type="scientific">Turnera subulata</name>
    <dbReference type="NCBI Taxonomy" id="218843"/>
    <lineage>
        <taxon>Eukaryota</taxon>
        <taxon>Viridiplantae</taxon>
        <taxon>Streptophyta</taxon>
        <taxon>Embryophyta</taxon>
        <taxon>Tracheophyta</taxon>
        <taxon>Spermatophyta</taxon>
        <taxon>Magnoliopsida</taxon>
        <taxon>eudicotyledons</taxon>
        <taxon>Gunneridae</taxon>
        <taxon>Pentapetalae</taxon>
        <taxon>rosids</taxon>
        <taxon>fabids</taxon>
        <taxon>Malpighiales</taxon>
        <taxon>Passifloraceae</taxon>
        <taxon>Turnera</taxon>
    </lineage>
</organism>
<gene>
    <name evidence="1" type="ORF">Tsubulata_019506</name>
</gene>
<sequence>MVRIDYSTQRTERGRFAKVAVELDISKPLETEACVDGVWYPIVYESLPQVCFSCGRAGHLMVNYKADASGSPSAPGEF</sequence>
<comment type="caution">
    <text evidence="1">The sequence shown here is derived from an EMBL/GenBank/DDBJ whole genome shotgun (WGS) entry which is preliminary data.</text>
</comment>
<keyword evidence="2" id="KW-1185">Reference proteome</keyword>
<dbReference type="OrthoDB" id="1743776at2759"/>